<evidence type="ECO:0000313" key="2">
    <source>
        <dbReference type="Proteomes" id="UP000828251"/>
    </source>
</evidence>
<sequence length="119" mass="13729">MDHFQAAKRVLRYIKGTLSFGVMLTKVDSMKLIGFVDSDWVGSIDDMKRTSGEVEQSQEIKLVHRSSEDQLANILTKPLGVSRFKNLRASWEFATWKPRRSVKRWLSYRPFYSSHAGCS</sequence>
<accession>A0A9D3W3D9</accession>
<comment type="caution">
    <text evidence="1">The sequence shown here is derived from an EMBL/GenBank/DDBJ whole genome shotgun (WGS) entry which is preliminary data.</text>
</comment>
<reference evidence="1 2" key="1">
    <citation type="journal article" date="2021" name="Plant Biotechnol. J.">
        <title>Multi-omics assisted identification of the key and species-specific regulatory components of drought-tolerant mechanisms in Gossypium stocksii.</title>
        <authorList>
            <person name="Yu D."/>
            <person name="Ke L."/>
            <person name="Zhang D."/>
            <person name="Wu Y."/>
            <person name="Sun Y."/>
            <person name="Mei J."/>
            <person name="Sun J."/>
            <person name="Sun Y."/>
        </authorList>
    </citation>
    <scope>NUCLEOTIDE SEQUENCE [LARGE SCALE GENOMIC DNA]</scope>
    <source>
        <strain evidence="2">cv. E1</strain>
        <tissue evidence="1">Leaf</tissue>
    </source>
</reference>
<dbReference type="AlphaFoldDB" id="A0A9D3W3D9"/>
<proteinExistence type="predicted"/>
<name>A0A9D3W3D9_9ROSI</name>
<dbReference type="OrthoDB" id="413760at2759"/>
<keyword evidence="2" id="KW-1185">Reference proteome</keyword>
<organism evidence="1 2">
    <name type="scientific">Gossypium stocksii</name>
    <dbReference type="NCBI Taxonomy" id="47602"/>
    <lineage>
        <taxon>Eukaryota</taxon>
        <taxon>Viridiplantae</taxon>
        <taxon>Streptophyta</taxon>
        <taxon>Embryophyta</taxon>
        <taxon>Tracheophyta</taxon>
        <taxon>Spermatophyta</taxon>
        <taxon>Magnoliopsida</taxon>
        <taxon>eudicotyledons</taxon>
        <taxon>Gunneridae</taxon>
        <taxon>Pentapetalae</taxon>
        <taxon>rosids</taxon>
        <taxon>malvids</taxon>
        <taxon>Malvales</taxon>
        <taxon>Malvaceae</taxon>
        <taxon>Malvoideae</taxon>
        <taxon>Gossypium</taxon>
    </lineage>
</organism>
<protein>
    <recommendedName>
        <fullName evidence="3">Reverse transcriptase Ty1/copia-type domain-containing protein</fullName>
    </recommendedName>
</protein>
<gene>
    <name evidence="1" type="ORF">J1N35_010991</name>
</gene>
<dbReference type="Proteomes" id="UP000828251">
    <property type="component" value="Unassembled WGS sequence"/>
</dbReference>
<dbReference type="PANTHER" id="PTHR11439:SF503">
    <property type="entry name" value="CYSTEINE-RICH RLK (RECEPTOR-LIKE PROTEIN KINASE) 8"/>
    <property type="match status" value="1"/>
</dbReference>
<evidence type="ECO:0008006" key="3">
    <source>
        <dbReference type="Google" id="ProtNLM"/>
    </source>
</evidence>
<evidence type="ECO:0000313" key="1">
    <source>
        <dbReference type="EMBL" id="KAH1107223.1"/>
    </source>
</evidence>
<dbReference type="PANTHER" id="PTHR11439">
    <property type="entry name" value="GAG-POL-RELATED RETROTRANSPOSON"/>
    <property type="match status" value="1"/>
</dbReference>
<dbReference type="EMBL" id="JAIQCV010000004">
    <property type="protein sequence ID" value="KAH1107223.1"/>
    <property type="molecule type" value="Genomic_DNA"/>
</dbReference>